<proteinExistence type="predicted"/>
<dbReference type="GeneID" id="64692671"/>
<protein>
    <submittedName>
        <fullName evidence="2">Uncharacterized protein</fullName>
    </submittedName>
</protein>
<organism evidence="2 3">
    <name type="scientific">Suillus discolor</name>
    <dbReference type="NCBI Taxonomy" id="1912936"/>
    <lineage>
        <taxon>Eukaryota</taxon>
        <taxon>Fungi</taxon>
        <taxon>Dikarya</taxon>
        <taxon>Basidiomycota</taxon>
        <taxon>Agaricomycotina</taxon>
        <taxon>Agaricomycetes</taxon>
        <taxon>Agaricomycetidae</taxon>
        <taxon>Boletales</taxon>
        <taxon>Suillineae</taxon>
        <taxon>Suillaceae</taxon>
        <taxon>Suillus</taxon>
    </lineage>
</organism>
<comment type="caution">
    <text evidence="2">The sequence shown here is derived from an EMBL/GenBank/DDBJ whole genome shotgun (WGS) entry which is preliminary data.</text>
</comment>
<dbReference type="AlphaFoldDB" id="A0A9P7F871"/>
<name>A0A9P7F871_9AGAM</name>
<feature type="compositionally biased region" description="Basic and acidic residues" evidence="1">
    <location>
        <begin position="10"/>
        <end position="57"/>
    </location>
</feature>
<sequence length="94" mass="10543">AARSATNTDLVREAENHLTNEEKQCILERKRVEESAQPDEHTSSSHEEGPSKGKGADPRNWGNLDLDEAEGDVKAQCEALETWARTRDWSRTVP</sequence>
<feature type="non-terminal residue" evidence="2">
    <location>
        <position position="94"/>
    </location>
</feature>
<dbReference type="OrthoDB" id="3071436at2759"/>
<dbReference type="EMBL" id="JABBWM010000025">
    <property type="protein sequence ID" value="KAG2109008.1"/>
    <property type="molecule type" value="Genomic_DNA"/>
</dbReference>
<evidence type="ECO:0000256" key="1">
    <source>
        <dbReference type="SAM" id="MobiDB-lite"/>
    </source>
</evidence>
<reference evidence="2" key="1">
    <citation type="journal article" date="2020" name="New Phytol.">
        <title>Comparative genomics reveals dynamic genome evolution in host specialist ectomycorrhizal fungi.</title>
        <authorList>
            <person name="Lofgren L.A."/>
            <person name="Nguyen N.H."/>
            <person name="Vilgalys R."/>
            <person name="Ruytinx J."/>
            <person name="Liao H.L."/>
            <person name="Branco S."/>
            <person name="Kuo A."/>
            <person name="LaButti K."/>
            <person name="Lipzen A."/>
            <person name="Andreopoulos W."/>
            <person name="Pangilinan J."/>
            <person name="Riley R."/>
            <person name="Hundley H."/>
            <person name="Na H."/>
            <person name="Barry K."/>
            <person name="Grigoriev I.V."/>
            <person name="Stajich J.E."/>
            <person name="Kennedy P.G."/>
        </authorList>
    </citation>
    <scope>NUCLEOTIDE SEQUENCE</scope>
    <source>
        <strain evidence="2">FC423</strain>
    </source>
</reference>
<keyword evidence="3" id="KW-1185">Reference proteome</keyword>
<evidence type="ECO:0000313" key="3">
    <source>
        <dbReference type="Proteomes" id="UP000823399"/>
    </source>
</evidence>
<accession>A0A9P7F871</accession>
<feature type="region of interest" description="Disordered" evidence="1">
    <location>
        <begin position="1"/>
        <end position="73"/>
    </location>
</feature>
<gene>
    <name evidence="2" type="ORF">F5147DRAFT_551386</name>
</gene>
<dbReference type="Proteomes" id="UP000823399">
    <property type="component" value="Unassembled WGS sequence"/>
</dbReference>
<feature type="non-terminal residue" evidence="2">
    <location>
        <position position="1"/>
    </location>
</feature>
<dbReference type="RefSeq" id="XP_041293251.1">
    <property type="nucleotide sequence ID" value="XM_041430412.1"/>
</dbReference>
<evidence type="ECO:0000313" key="2">
    <source>
        <dbReference type="EMBL" id="KAG2109008.1"/>
    </source>
</evidence>